<evidence type="ECO:0000256" key="1">
    <source>
        <dbReference type="SAM" id="MobiDB-lite"/>
    </source>
</evidence>
<dbReference type="AlphaFoldDB" id="A0A8W7Q1P4"/>
<protein>
    <submittedName>
        <fullName evidence="2">Uncharacterized protein</fullName>
    </submittedName>
</protein>
<dbReference type="Proteomes" id="UP000075882">
    <property type="component" value="Unassembled WGS sequence"/>
</dbReference>
<reference evidence="2" key="1">
    <citation type="submission" date="2022-08" db="UniProtKB">
        <authorList>
            <consortium name="EnsemblMetazoa"/>
        </authorList>
    </citation>
    <scope>IDENTIFICATION</scope>
</reference>
<proteinExistence type="predicted"/>
<sequence>MSASVFAPVPAAPVAPPTAAAAAAATVAADAEAGRFIIAFSRSGANWPIWPSQSIWLKAAVVAASMSPASPEASSELIIGFCFAACAVSVCFSVSSGLGGVGVAAAACAFLPTAAIDGTGVVGGGVATDAAAAAAAVASSVVFDLSFTSSSCVCRIVSSCCSEITSMSGSCSMLGKANASGSRSSGRVVSSRGISRAGDASTAFSRSFGTSSGSGTFQAGLPTSRRSWVSGSGSLPEVSISTRRAESLRFVRRQRPLQPPLHSAGWKVSLRRLRPLLPPAAIALIREAALTPALDVVTAGTVLPAPLFGLCCCCCCSGSVLMRFAFGSLVSSAALALPPPPLDDESRFASSEQLTVGLADLRHLPRSSGSFCCTVPPVLEVVVVATAALPLVLVATVLVVVVAETPTPSAAAGRPPPFATAATAAAACDISASITLDVVELLLELDAEMDFGCRNRSGDGGTAGNPLGCGDCIASELCDTGRGEGDRLRLRQLRSFGSSSWHESGDITIGASAGSSFAEVLTEDDDALSPVRPSISPASLNDKHFGEVLSDSPSREMMSATGSGSSSTSSSSSSL</sequence>
<name>A0A8W7Q1P4_ANOCL</name>
<feature type="compositionally biased region" description="Low complexity" evidence="1">
    <location>
        <begin position="559"/>
        <end position="575"/>
    </location>
</feature>
<dbReference type="EnsemblMetazoa" id="ACOM041133-RA">
    <property type="protein sequence ID" value="ACOM041133-PA.1"/>
    <property type="gene ID" value="ACOM041133"/>
</dbReference>
<feature type="region of interest" description="Disordered" evidence="1">
    <location>
        <begin position="528"/>
        <end position="575"/>
    </location>
</feature>
<organism evidence="2">
    <name type="scientific">Anopheles coluzzii</name>
    <name type="common">African malaria mosquito</name>
    <dbReference type="NCBI Taxonomy" id="1518534"/>
    <lineage>
        <taxon>Eukaryota</taxon>
        <taxon>Metazoa</taxon>
        <taxon>Ecdysozoa</taxon>
        <taxon>Arthropoda</taxon>
        <taxon>Hexapoda</taxon>
        <taxon>Insecta</taxon>
        <taxon>Pterygota</taxon>
        <taxon>Neoptera</taxon>
        <taxon>Endopterygota</taxon>
        <taxon>Diptera</taxon>
        <taxon>Nematocera</taxon>
        <taxon>Culicoidea</taxon>
        <taxon>Culicidae</taxon>
        <taxon>Anophelinae</taxon>
        <taxon>Anopheles</taxon>
    </lineage>
</organism>
<accession>A0A8W7Q1P4</accession>
<evidence type="ECO:0000313" key="2">
    <source>
        <dbReference type="EnsemblMetazoa" id="ACOM041133-PA.1"/>
    </source>
</evidence>